<evidence type="ECO:0000313" key="2">
    <source>
        <dbReference type="Proteomes" id="UP000094527"/>
    </source>
</evidence>
<proteinExistence type="predicted"/>
<organism evidence="1 2">
    <name type="scientific">Orchesella cincta</name>
    <name type="common">Springtail</name>
    <name type="synonym">Podura cincta</name>
    <dbReference type="NCBI Taxonomy" id="48709"/>
    <lineage>
        <taxon>Eukaryota</taxon>
        <taxon>Metazoa</taxon>
        <taxon>Ecdysozoa</taxon>
        <taxon>Arthropoda</taxon>
        <taxon>Hexapoda</taxon>
        <taxon>Collembola</taxon>
        <taxon>Entomobryomorpha</taxon>
        <taxon>Entomobryoidea</taxon>
        <taxon>Orchesellidae</taxon>
        <taxon>Orchesellinae</taxon>
        <taxon>Orchesella</taxon>
    </lineage>
</organism>
<keyword evidence="2" id="KW-1185">Reference proteome</keyword>
<comment type="caution">
    <text evidence="1">The sequence shown here is derived from an EMBL/GenBank/DDBJ whole genome shotgun (WGS) entry which is preliminary data.</text>
</comment>
<accession>A0A1D2M935</accession>
<gene>
    <name evidence="1" type="ORF">Ocin01_17185</name>
</gene>
<protein>
    <submittedName>
        <fullName evidence="1">Uncharacterized protein</fullName>
    </submittedName>
</protein>
<dbReference type="Proteomes" id="UP000094527">
    <property type="component" value="Unassembled WGS sequence"/>
</dbReference>
<evidence type="ECO:0000313" key="1">
    <source>
        <dbReference type="EMBL" id="ODM89497.1"/>
    </source>
</evidence>
<name>A0A1D2M935_ORCCI</name>
<dbReference type="AlphaFoldDB" id="A0A1D2M935"/>
<dbReference type="EMBL" id="LJIJ01002590">
    <property type="protein sequence ID" value="ODM89497.1"/>
    <property type="molecule type" value="Genomic_DNA"/>
</dbReference>
<reference evidence="1 2" key="1">
    <citation type="journal article" date="2016" name="Genome Biol. Evol.">
        <title>Gene Family Evolution Reflects Adaptation to Soil Environmental Stressors in the Genome of the Collembolan Orchesella cincta.</title>
        <authorList>
            <person name="Faddeeva-Vakhrusheva A."/>
            <person name="Derks M.F."/>
            <person name="Anvar S.Y."/>
            <person name="Agamennone V."/>
            <person name="Suring W."/>
            <person name="Smit S."/>
            <person name="van Straalen N.M."/>
            <person name="Roelofs D."/>
        </authorList>
    </citation>
    <scope>NUCLEOTIDE SEQUENCE [LARGE SCALE GENOMIC DNA]</scope>
    <source>
        <tissue evidence="1">Mixed pool</tissue>
    </source>
</reference>
<sequence length="520" mass="60032">MRRKSQSHQTTEDGISEDAFIGEVPIETNPVDTFATQSSQELVDTVRSSITDLQCNPISPACYLFNDLGLEYKKSIESLTTTREVSPYMLSLCSDRVRNFHVLAKELAASNDLVQRNIGYAIRNLNCTDSENFGQIENSFWFQIIYKSVQVWDFHSLPKHLKTHFRSVNEKSMEWIEKLEKTFGQFAQQVNGFKEEFLEYHDTLEINQGVRTCIWRKPNRNRLSEYGLKQEGDELCSTTSFQSASSSQPIFLNFTDFDMDLVQVNPDESRNILLSFNKSSSNIQIALVAILFSHIDEVCSRALVNLNSALKIHERQLQLKGLKQLIPTDKRLSTFRQLHQLENLVLAVTVEVIHEKLRETIDCIGKVDNAISQFNRLFQMVQLQLEDRGIIDTTVKKTSTRRRSKRELQMKKEHQDHDFYLNETIQLLRHSVDAMPNSFEIRDESHKNAYLQWVKLAEKDTRLVETFNNNPHISGSESAINSSELKDGMDSKIGAFAESSQIDLDETLYASFDYELFRYC</sequence>